<accession>A0A543J389</accession>
<keyword evidence="2" id="KW-0547">Nucleotide-binding</keyword>
<evidence type="ECO:0000256" key="1">
    <source>
        <dbReference type="ARBA" id="ARBA00022598"/>
    </source>
</evidence>
<evidence type="ECO:0008006" key="6">
    <source>
        <dbReference type="Google" id="ProtNLM"/>
    </source>
</evidence>
<evidence type="ECO:0000313" key="5">
    <source>
        <dbReference type="Proteomes" id="UP000319213"/>
    </source>
</evidence>
<keyword evidence="5" id="KW-1185">Reference proteome</keyword>
<dbReference type="InterPro" id="IPR029044">
    <property type="entry name" value="Nucleotide-diphossugar_trans"/>
</dbReference>
<dbReference type="EMBL" id="VFPQ01000001">
    <property type="protein sequence ID" value="TQM77274.1"/>
    <property type="molecule type" value="Genomic_DNA"/>
</dbReference>
<protein>
    <recommendedName>
        <fullName evidence="6">Glycosyl transferase family 2</fullName>
    </recommendedName>
</protein>
<gene>
    <name evidence="4" type="ORF">FHX40_4033</name>
</gene>
<dbReference type="SUPFAM" id="SSF47323">
    <property type="entry name" value="Anticodon-binding domain of a subclass of class I aminoacyl-tRNA synthetases"/>
    <property type="match status" value="1"/>
</dbReference>
<dbReference type="Gene3D" id="3.90.550.10">
    <property type="entry name" value="Spore Coat Polysaccharide Biosynthesis Protein SpsA, Chain A"/>
    <property type="match status" value="1"/>
</dbReference>
<comment type="caution">
    <text evidence="4">The sequence shown here is derived from an EMBL/GenBank/DDBJ whole genome shotgun (WGS) entry which is preliminary data.</text>
</comment>
<reference evidence="4 5" key="1">
    <citation type="submission" date="2019-06" db="EMBL/GenBank/DDBJ databases">
        <title>Sequencing the genomes of 1000 actinobacteria strains.</title>
        <authorList>
            <person name="Klenk H.-P."/>
        </authorList>
    </citation>
    <scope>NUCLEOTIDE SEQUENCE [LARGE SCALE GENOMIC DNA]</scope>
    <source>
        <strain evidence="4 5">DSM 43186</strain>
    </source>
</reference>
<evidence type="ECO:0000256" key="3">
    <source>
        <dbReference type="ARBA" id="ARBA00022840"/>
    </source>
</evidence>
<dbReference type="Proteomes" id="UP000319213">
    <property type="component" value="Unassembled WGS sequence"/>
</dbReference>
<organism evidence="4 5">
    <name type="scientific">Thermopolyspora flexuosa</name>
    <dbReference type="NCBI Taxonomy" id="103836"/>
    <lineage>
        <taxon>Bacteria</taxon>
        <taxon>Bacillati</taxon>
        <taxon>Actinomycetota</taxon>
        <taxon>Actinomycetes</taxon>
        <taxon>Streptosporangiales</taxon>
        <taxon>Streptosporangiaceae</taxon>
        <taxon>Thermopolyspora</taxon>
    </lineage>
</organism>
<dbReference type="GO" id="GO:0004812">
    <property type="term" value="F:aminoacyl-tRNA ligase activity"/>
    <property type="evidence" value="ECO:0007669"/>
    <property type="project" value="InterPro"/>
</dbReference>
<dbReference type="Gene3D" id="1.20.120.1910">
    <property type="entry name" value="Cysteine-tRNA ligase, C-terminal anti-codon recognition domain"/>
    <property type="match status" value="1"/>
</dbReference>
<name>A0A543J389_9ACTN</name>
<proteinExistence type="predicted"/>
<sequence length="352" mass="38360">MSRPTVEPPSHVRGLAEKRAEARARRDYAQADVLRERIEEEGWLVRDTPAGFELVPKPAFRVWPTVAALPQHEPSGTAGGHERPGTAVGTEQAVSAQTLWDGGLATSRLEEPVDVGGTAHATESSRRVTVALLVDGWPSDLRRCVDALVAHTDARILALDLGDIDGAGTVLHELAERHPGRIDAWHVAETPHWRGGSAGWGVARTKLLRMDDADVHVVMETSTILDGDALTPLVEALAGDVVAAGWRGVDPDPDGRSWHDAGPGEVRALLGYLFAVRRDRALAAGGFPGKARYYRNADLEFFLTLPGRKVVPATALPVHAERHRGYADVDPAYRDRESRRTYDRVLRLLRTA</sequence>
<dbReference type="InterPro" id="IPR009080">
    <property type="entry name" value="tRNAsynth_Ia_anticodon-bd"/>
</dbReference>
<dbReference type="SUPFAM" id="SSF53448">
    <property type="entry name" value="Nucleotide-diphospho-sugar transferases"/>
    <property type="match status" value="1"/>
</dbReference>
<dbReference type="AlphaFoldDB" id="A0A543J389"/>
<keyword evidence="1" id="KW-0436">Ligase</keyword>
<dbReference type="GO" id="GO:0006418">
    <property type="term" value="P:tRNA aminoacylation for protein translation"/>
    <property type="evidence" value="ECO:0007669"/>
    <property type="project" value="InterPro"/>
</dbReference>
<dbReference type="CDD" id="cd00761">
    <property type="entry name" value="Glyco_tranf_GTA_type"/>
    <property type="match status" value="1"/>
</dbReference>
<dbReference type="OrthoDB" id="3537029at2"/>
<keyword evidence="3" id="KW-0067">ATP-binding</keyword>
<evidence type="ECO:0000313" key="4">
    <source>
        <dbReference type="EMBL" id="TQM77274.1"/>
    </source>
</evidence>
<evidence type="ECO:0000256" key="2">
    <source>
        <dbReference type="ARBA" id="ARBA00022741"/>
    </source>
</evidence>
<dbReference type="GO" id="GO:0005524">
    <property type="term" value="F:ATP binding"/>
    <property type="evidence" value="ECO:0007669"/>
    <property type="project" value="UniProtKB-KW"/>
</dbReference>
<dbReference type="RefSeq" id="WP_142261034.1">
    <property type="nucleotide sequence ID" value="NZ_BMPV01000002.1"/>
</dbReference>